<dbReference type="EMBL" id="MAVT02001768">
    <property type="protein sequence ID" value="POS70162.1"/>
    <property type="molecule type" value="Genomic_DNA"/>
</dbReference>
<accession>A0A2P5HIU2</accession>
<reference evidence="2" key="1">
    <citation type="submission" date="2017-09" db="EMBL/GenBank/DDBJ databases">
        <title>Polyketide synthases of a Diaporthe helianthi virulent isolate.</title>
        <authorList>
            <person name="Baroncelli R."/>
        </authorList>
    </citation>
    <scope>NUCLEOTIDE SEQUENCE [LARGE SCALE GENOMIC DNA]</scope>
    <source>
        <strain evidence="2">7/96</strain>
    </source>
</reference>
<sequence length="204" mass="23587">MRQNCSSLRRIPTRRRWRSSGWFSRKRARNPSHTERRSTLFWAQRGSTVLATRLPRQPKPRSRIQMSLPAVPGSTGSRLNIVTKKADTQLVFFVWKVRIFLRSSPSSSFSSCCIPSSTPPRRSRPTRVPPSRRYPPATTGRLCPSRPGSSDRGSRHRVCARSRIRRGPRQNTLRRKARTVTSILFDHALLPSRSRDQSICHRYR</sequence>
<proteinExistence type="predicted"/>
<name>A0A2P5HIU2_DIAHE</name>
<evidence type="ECO:0000256" key="1">
    <source>
        <dbReference type="SAM" id="MobiDB-lite"/>
    </source>
</evidence>
<protein>
    <submittedName>
        <fullName evidence="2">Uncharacterized protein</fullName>
    </submittedName>
</protein>
<dbReference type="AlphaFoldDB" id="A0A2P5HIU2"/>
<comment type="caution">
    <text evidence="2">The sequence shown here is derived from an EMBL/GenBank/DDBJ whole genome shotgun (WGS) entry which is preliminary data.</text>
</comment>
<evidence type="ECO:0000313" key="3">
    <source>
        <dbReference type="Proteomes" id="UP000094444"/>
    </source>
</evidence>
<dbReference type="Proteomes" id="UP000094444">
    <property type="component" value="Unassembled WGS sequence"/>
</dbReference>
<organism evidence="2 3">
    <name type="scientific">Diaporthe helianthi</name>
    <dbReference type="NCBI Taxonomy" id="158607"/>
    <lineage>
        <taxon>Eukaryota</taxon>
        <taxon>Fungi</taxon>
        <taxon>Dikarya</taxon>
        <taxon>Ascomycota</taxon>
        <taxon>Pezizomycotina</taxon>
        <taxon>Sordariomycetes</taxon>
        <taxon>Sordariomycetidae</taxon>
        <taxon>Diaporthales</taxon>
        <taxon>Diaporthaceae</taxon>
        <taxon>Diaporthe</taxon>
    </lineage>
</organism>
<dbReference type="InParanoid" id="A0A2P5HIU2"/>
<feature type="compositionally biased region" description="Low complexity" evidence="1">
    <location>
        <begin position="105"/>
        <end position="120"/>
    </location>
</feature>
<keyword evidence="3" id="KW-1185">Reference proteome</keyword>
<feature type="region of interest" description="Disordered" evidence="1">
    <location>
        <begin position="105"/>
        <end position="158"/>
    </location>
</feature>
<evidence type="ECO:0000313" key="2">
    <source>
        <dbReference type="EMBL" id="POS70162.1"/>
    </source>
</evidence>
<gene>
    <name evidence="2" type="ORF">DHEL01_v211444</name>
</gene>